<dbReference type="AlphaFoldDB" id="A0A9D3T504"/>
<evidence type="ECO:0000256" key="1">
    <source>
        <dbReference type="SAM" id="MobiDB-lite"/>
    </source>
</evidence>
<accession>A0A9D3T504</accession>
<name>A0A9D3T504_MEGAT</name>
<keyword evidence="3" id="KW-1185">Reference proteome</keyword>
<evidence type="ECO:0000313" key="3">
    <source>
        <dbReference type="Proteomes" id="UP001046870"/>
    </source>
</evidence>
<reference evidence="2" key="1">
    <citation type="submission" date="2021-01" db="EMBL/GenBank/DDBJ databases">
        <authorList>
            <person name="Zahm M."/>
            <person name="Roques C."/>
            <person name="Cabau C."/>
            <person name="Klopp C."/>
            <person name="Donnadieu C."/>
            <person name="Jouanno E."/>
            <person name="Lampietro C."/>
            <person name="Louis A."/>
            <person name="Herpin A."/>
            <person name="Echchiki A."/>
            <person name="Berthelot C."/>
            <person name="Parey E."/>
            <person name="Roest-Crollius H."/>
            <person name="Braasch I."/>
            <person name="Postlethwait J."/>
            <person name="Bobe J."/>
            <person name="Montfort J."/>
            <person name="Bouchez O."/>
            <person name="Begum T."/>
            <person name="Mejri S."/>
            <person name="Adams A."/>
            <person name="Chen W.-J."/>
            <person name="Guiguen Y."/>
        </authorList>
    </citation>
    <scope>NUCLEOTIDE SEQUENCE</scope>
    <source>
        <strain evidence="2">YG-15Mar2019-1</strain>
        <tissue evidence="2">Brain</tissue>
    </source>
</reference>
<organism evidence="2 3">
    <name type="scientific">Megalops atlanticus</name>
    <name type="common">Tarpon</name>
    <name type="synonym">Clupea gigantea</name>
    <dbReference type="NCBI Taxonomy" id="7932"/>
    <lineage>
        <taxon>Eukaryota</taxon>
        <taxon>Metazoa</taxon>
        <taxon>Chordata</taxon>
        <taxon>Craniata</taxon>
        <taxon>Vertebrata</taxon>
        <taxon>Euteleostomi</taxon>
        <taxon>Actinopterygii</taxon>
        <taxon>Neopterygii</taxon>
        <taxon>Teleostei</taxon>
        <taxon>Elopiformes</taxon>
        <taxon>Megalopidae</taxon>
        <taxon>Megalops</taxon>
    </lineage>
</organism>
<comment type="caution">
    <text evidence="2">The sequence shown here is derived from an EMBL/GenBank/DDBJ whole genome shotgun (WGS) entry which is preliminary data.</text>
</comment>
<protein>
    <submittedName>
        <fullName evidence="2">Uncharacterized protein</fullName>
    </submittedName>
</protein>
<gene>
    <name evidence="2" type="ORF">MATL_G00205980</name>
</gene>
<proteinExistence type="predicted"/>
<evidence type="ECO:0000313" key="2">
    <source>
        <dbReference type="EMBL" id="KAG7461053.1"/>
    </source>
</evidence>
<dbReference type="Proteomes" id="UP001046870">
    <property type="component" value="Chromosome 18"/>
</dbReference>
<feature type="region of interest" description="Disordered" evidence="1">
    <location>
        <begin position="1"/>
        <end position="22"/>
    </location>
</feature>
<sequence length="85" mass="9738">MWHRDKSSVDSSQFSKSKQHATTHELTDAIQLQRLMLVYFMCGHFPSSLCTLWKRGAEPNEVSFIVLTCIMALILKHELLLSCAK</sequence>
<dbReference type="EMBL" id="JAFDVH010000018">
    <property type="protein sequence ID" value="KAG7461053.1"/>
    <property type="molecule type" value="Genomic_DNA"/>
</dbReference>